<gene>
    <name evidence="2" type="ORF">SAMN05421753_1265</name>
</gene>
<sequence length="403" mass="45422">MEQTLKIHHDAMDGARRRFASRSSLQVQVRSLSEMDSRLIDAWQDLEASASIRNPFVSPAYVIPAARHLPGVAEPVIITIEQQGQMLGLGVFENRARSRRLPVRHLRSWQTPHTYFDGLLLRDGDSGRALQEFWAFLARGHHDWHGVDFPRMPVDEPATRLLDASAQQIDGFCLEGTPWSRACLLPQESDAGTILQTISVKRAKSLRRGWRELEKSGTVHFEFQQDPGQMAACAEELMHLENLGWKCDIGTSLAANSAHTRFFRELIFRMNEQGNVSFTRLRIDDRAVASVVNFRAGDTLYAFKLGWDPEFERGCPGFHLKMQTAAHAGAHFPDVRMIDSCSQPGSFIEHVWPQRRAFCSRTYVTSPVGSLAASMVQGLRWVRNSAVAVSKNLFRGDQNRDPG</sequence>
<keyword evidence="2" id="KW-0808">Transferase</keyword>
<name>A0A1I3SVG6_9PLAN</name>
<evidence type="ECO:0000313" key="3">
    <source>
        <dbReference type="Proteomes" id="UP000199518"/>
    </source>
</evidence>
<organism evidence="2 3">
    <name type="scientific">Planctomicrobium piriforme</name>
    <dbReference type="NCBI Taxonomy" id="1576369"/>
    <lineage>
        <taxon>Bacteria</taxon>
        <taxon>Pseudomonadati</taxon>
        <taxon>Planctomycetota</taxon>
        <taxon>Planctomycetia</taxon>
        <taxon>Planctomycetales</taxon>
        <taxon>Planctomycetaceae</taxon>
        <taxon>Planctomicrobium</taxon>
    </lineage>
</organism>
<evidence type="ECO:0000313" key="2">
    <source>
        <dbReference type="EMBL" id="SFJ62785.1"/>
    </source>
</evidence>
<dbReference type="RefSeq" id="WP_092056903.1">
    <property type="nucleotide sequence ID" value="NZ_FOQD01000026.1"/>
</dbReference>
<protein>
    <submittedName>
        <fullName evidence="2">Acetyltransferase involved in cellulose biosynthesis, CelD/BcsL family</fullName>
    </submittedName>
</protein>
<dbReference type="InterPro" id="IPR016181">
    <property type="entry name" value="Acyl_CoA_acyltransferase"/>
</dbReference>
<dbReference type="AlphaFoldDB" id="A0A1I3SVG6"/>
<dbReference type="Proteomes" id="UP000199518">
    <property type="component" value="Unassembled WGS sequence"/>
</dbReference>
<proteinExistence type="predicted"/>
<reference evidence="3" key="1">
    <citation type="submission" date="2016-10" db="EMBL/GenBank/DDBJ databases">
        <authorList>
            <person name="Varghese N."/>
            <person name="Submissions S."/>
        </authorList>
    </citation>
    <scope>NUCLEOTIDE SEQUENCE [LARGE SCALE GENOMIC DNA]</scope>
    <source>
        <strain evidence="3">DSM 26348</strain>
    </source>
</reference>
<dbReference type="STRING" id="1576369.SAMN05421753_1265"/>
<dbReference type="InterPro" id="IPR038740">
    <property type="entry name" value="BioF2-like_GNAT_dom"/>
</dbReference>
<dbReference type="SUPFAM" id="SSF55729">
    <property type="entry name" value="Acyl-CoA N-acyltransferases (Nat)"/>
    <property type="match status" value="1"/>
</dbReference>
<accession>A0A1I3SVG6</accession>
<keyword evidence="3" id="KW-1185">Reference proteome</keyword>
<dbReference type="OrthoDB" id="209057at2"/>
<feature type="domain" description="BioF2-like acetyltransferase" evidence="1">
    <location>
        <begin position="201"/>
        <end position="331"/>
    </location>
</feature>
<dbReference type="Pfam" id="PF13480">
    <property type="entry name" value="Acetyltransf_6"/>
    <property type="match status" value="1"/>
</dbReference>
<dbReference type="EMBL" id="FOQD01000026">
    <property type="protein sequence ID" value="SFJ62785.1"/>
    <property type="molecule type" value="Genomic_DNA"/>
</dbReference>
<evidence type="ECO:0000259" key="1">
    <source>
        <dbReference type="Pfam" id="PF13480"/>
    </source>
</evidence>
<dbReference type="GO" id="GO:0016740">
    <property type="term" value="F:transferase activity"/>
    <property type="evidence" value="ECO:0007669"/>
    <property type="project" value="UniProtKB-KW"/>
</dbReference>